<evidence type="ECO:0000256" key="1">
    <source>
        <dbReference type="SAM" id="MobiDB-lite"/>
    </source>
</evidence>
<dbReference type="KEGG" id="rsz:108850224"/>
<gene>
    <name evidence="4" type="primary">LOC108850224</name>
</gene>
<dbReference type="PANTHER" id="PTHR14379">
    <property type="entry name" value="LIMKAIN B LKAP"/>
    <property type="match status" value="1"/>
</dbReference>
<dbReference type="RefSeq" id="XP_056865338.1">
    <property type="nucleotide sequence ID" value="XM_057009358.1"/>
</dbReference>
<evidence type="ECO:0000259" key="2">
    <source>
        <dbReference type="Pfam" id="PF01936"/>
    </source>
</evidence>
<reference evidence="3" key="1">
    <citation type="journal article" date="2019" name="Database">
        <title>The radish genome database (RadishGD): an integrated information resource for radish genomics.</title>
        <authorList>
            <person name="Yu H.J."/>
            <person name="Baek S."/>
            <person name="Lee Y.J."/>
            <person name="Cho A."/>
            <person name="Mun J.H."/>
        </authorList>
    </citation>
    <scope>NUCLEOTIDE SEQUENCE [LARGE SCALE GENOMIC DNA]</scope>
    <source>
        <strain evidence="3">cv. WK10039</strain>
    </source>
</reference>
<evidence type="ECO:0000313" key="3">
    <source>
        <dbReference type="Proteomes" id="UP000504610"/>
    </source>
</evidence>
<accession>A0A9W3DNS4</accession>
<dbReference type="Proteomes" id="UP000504610">
    <property type="component" value="Chromosome 4"/>
</dbReference>
<dbReference type="Pfam" id="PF01936">
    <property type="entry name" value="NYN"/>
    <property type="match status" value="2"/>
</dbReference>
<dbReference type="InterPro" id="IPR024768">
    <property type="entry name" value="Marf1"/>
</dbReference>
<dbReference type="GeneID" id="108850224"/>
<feature type="compositionally biased region" description="Basic residues" evidence="1">
    <location>
        <begin position="504"/>
        <end position="521"/>
    </location>
</feature>
<dbReference type="GO" id="GO:0005777">
    <property type="term" value="C:peroxisome"/>
    <property type="evidence" value="ECO:0007669"/>
    <property type="project" value="InterPro"/>
</dbReference>
<reference evidence="4" key="2">
    <citation type="submission" date="2025-08" db="UniProtKB">
        <authorList>
            <consortium name="RefSeq"/>
        </authorList>
    </citation>
    <scope>IDENTIFICATION</scope>
    <source>
        <tissue evidence="4">Leaf</tissue>
    </source>
</reference>
<proteinExistence type="predicted"/>
<feature type="domain" description="NYN" evidence="2">
    <location>
        <begin position="13"/>
        <end position="137"/>
    </location>
</feature>
<dbReference type="GO" id="GO:0004540">
    <property type="term" value="F:RNA nuclease activity"/>
    <property type="evidence" value="ECO:0007669"/>
    <property type="project" value="InterPro"/>
</dbReference>
<dbReference type="PANTHER" id="PTHR14379:SF84">
    <property type="entry name" value="NYN DOMAIN-CONTAINING PROTEIN"/>
    <property type="match status" value="1"/>
</dbReference>
<feature type="domain" description="NYN" evidence="2">
    <location>
        <begin position="236"/>
        <end position="358"/>
    </location>
</feature>
<dbReference type="OrthoDB" id="1042771at2759"/>
<dbReference type="GO" id="GO:0010468">
    <property type="term" value="P:regulation of gene expression"/>
    <property type="evidence" value="ECO:0007669"/>
    <property type="project" value="InterPro"/>
</dbReference>
<sequence length="527" mass="60463">MSWWGEEAAKAAKIAVWWDMKDCPIPEGYDAGGIRPSLEAAFKERGYTGPVSSITAYGDQTETPVHILKGLLSTGVSVAHTRSESTKYIMYRDIVEWRGQNPPPATMMIISNPVRGDFCWDLARLQQRSQYNLFVAYPKSLCFISPLRTSALWVWGKLLGFRDNNRIIETRSAPLAMLCCKSCNFDCQIPEKLRKHLSSYKHARQESVYPTYKEITRVTEHWGRNYPATPEYATAKILVWWDMFYCPIPEGYDARRVRPSLEEAFKKLGYSGPVSITAYGNLNHIPEHLQRGLASTGVSLAHAVRDVSYKRMYQDLLDEQEPNPTPTNIMVISDTDAHEAFSTAVAHLVQIQKHNLFLAYSSRPYQILVLLPSAEWLWHSLLQVSEKRKHILQKCSSESDRGVGSSAMFYCKLCCDGKGPDYKCLDNLRTHLSTEEHLQEECSITAFVQLKMKNRHLSLLAQYDREHREQLRQVKGSPNIKRMGKACRTGFRLLDNHLRPLRARKSQTCRRRRGGSRRRAPKSQNMW</sequence>
<dbReference type="InterPro" id="IPR021139">
    <property type="entry name" value="NYN"/>
</dbReference>
<keyword evidence="3" id="KW-1185">Reference proteome</keyword>
<name>A0A9W3DNS4_RAPSA</name>
<dbReference type="AlphaFoldDB" id="A0A9W3DNS4"/>
<evidence type="ECO:0000313" key="4">
    <source>
        <dbReference type="RefSeq" id="XP_056865338.1"/>
    </source>
</evidence>
<protein>
    <submittedName>
        <fullName evidence="4">Uncharacterized protein LOC108850224</fullName>
    </submittedName>
</protein>
<feature type="region of interest" description="Disordered" evidence="1">
    <location>
        <begin position="504"/>
        <end position="527"/>
    </location>
</feature>
<dbReference type="CDD" id="cd10910">
    <property type="entry name" value="PIN_limkain_b1_N_like"/>
    <property type="match status" value="2"/>
</dbReference>
<organism evidence="3 4">
    <name type="scientific">Raphanus sativus</name>
    <name type="common">Radish</name>
    <name type="synonym">Raphanus raphanistrum var. sativus</name>
    <dbReference type="NCBI Taxonomy" id="3726"/>
    <lineage>
        <taxon>Eukaryota</taxon>
        <taxon>Viridiplantae</taxon>
        <taxon>Streptophyta</taxon>
        <taxon>Embryophyta</taxon>
        <taxon>Tracheophyta</taxon>
        <taxon>Spermatophyta</taxon>
        <taxon>Magnoliopsida</taxon>
        <taxon>eudicotyledons</taxon>
        <taxon>Gunneridae</taxon>
        <taxon>Pentapetalae</taxon>
        <taxon>rosids</taxon>
        <taxon>malvids</taxon>
        <taxon>Brassicales</taxon>
        <taxon>Brassicaceae</taxon>
        <taxon>Brassiceae</taxon>
        <taxon>Raphanus</taxon>
    </lineage>
</organism>